<dbReference type="Proteomes" id="UP000663850">
    <property type="component" value="Unassembled WGS sequence"/>
</dbReference>
<evidence type="ECO:0000313" key="1">
    <source>
        <dbReference type="EMBL" id="CAE6469921.1"/>
    </source>
</evidence>
<comment type="caution">
    <text evidence="1">The sequence shown here is derived from an EMBL/GenBank/DDBJ whole genome shotgun (WGS) entry which is preliminary data.</text>
</comment>
<sequence>MSISLDDSLMLYSLQTLKDEDDPSPEACSTTAGSDESLLESLQDLCSEPTSFPAFITIANKLATQSNYVTSVEWRGAPHQRMQHEYVVLYVSSNSQAPPCIAIRLDRFGKLGIRERWWQRNPWCLTPNNIRASTTVFAGPIGHNIADPSKGERFRKYQHWTHVFPSTKPISHLKQSLESARKDICTVINEALRRYESNGLYLSNAKHGRRWADSRGNLSMHDAVVLGSASPSSACVFQSP</sequence>
<accession>A0A8H3GWM2</accession>
<evidence type="ECO:0000313" key="2">
    <source>
        <dbReference type="Proteomes" id="UP000663850"/>
    </source>
</evidence>
<protein>
    <submittedName>
        <fullName evidence="1">Uncharacterized protein</fullName>
    </submittedName>
</protein>
<organism evidence="1 2">
    <name type="scientific">Rhizoctonia solani</name>
    <dbReference type="NCBI Taxonomy" id="456999"/>
    <lineage>
        <taxon>Eukaryota</taxon>
        <taxon>Fungi</taxon>
        <taxon>Dikarya</taxon>
        <taxon>Basidiomycota</taxon>
        <taxon>Agaricomycotina</taxon>
        <taxon>Agaricomycetes</taxon>
        <taxon>Cantharellales</taxon>
        <taxon>Ceratobasidiaceae</taxon>
        <taxon>Rhizoctonia</taxon>
    </lineage>
</organism>
<proteinExistence type="predicted"/>
<gene>
    <name evidence="1" type="ORF">RDB_LOCUS60417</name>
</gene>
<dbReference type="EMBL" id="CAJMWZ010003131">
    <property type="protein sequence ID" value="CAE6469921.1"/>
    <property type="molecule type" value="Genomic_DNA"/>
</dbReference>
<reference evidence="1" key="1">
    <citation type="submission" date="2021-01" db="EMBL/GenBank/DDBJ databases">
        <authorList>
            <person name="Kaushik A."/>
        </authorList>
    </citation>
    <scope>NUCLEOTIDE SEQUENCE</scope>
    <source>
        <strain evidence="1">Type strain: AG8-Rh-89/</strain>
    </source>
</reference>
<dbReference type="AlphaFoldDB" id="A0A8H3GWM2"/>
<name>A0A8H3GWM2_9AGAM</name>